<evidence type="ECO:0000256" key="1">
    <source>
        <dbReference type="ARBA" id="ARBA00022691"/>
    </source>
</evidence>
<evidence type="ECO:0000259" key="2">
    <source>
        <dbReference type="Pfam" id="PF22528"/>
    </source>
</evidence>
<protein>
    <recommendedName>
        <fullName evidence="2">Protein arginine N-methyltransferase domain-containing protein</fullName>
    </recommendedName>
</protein>
<reference evidence="3" key="1">
    <citation type="submission" date="2017-05" db="UniProtKB">
        <authorList>
            <consortium name="EnsemblMetazoa"/>
        </authorList>
    </citation>
    <scope>IDENTIFICATION</scope>
</reference>
<organism evidence="3">
    <name type="scientific">Amphimedon queenslandica</name>
    <name type="common">Sponge</name>
    <dbReference type="NCBI Taxonomy" id="400682"/>
    <lineage>
        <taxon>Eukaryota</taxon>
        <taxon>Metazoa</taxon>
        <taxon>Porifera</taxon>
        <taxon>Demospongiae</taxon>
        <taxon>Heteroscleromorpha</taxon>
        <taxon>Haplosclerida</taxon>
        <taxon>Niphatidae</taxon>
        <taxon>Amphimedon</taxon>
    </lineage>
</organism>
<dbReference type="AlphaFoldDB" id="A0A1X7TRG4"/>
<dbReference type="InParanoid" id="A0A1X7TRG4"/>
<keyword evidence="1" id="KW-0949">S-adenosyl-L-methionine</keyword>
<dbReference type="SUPFAM" id="SSF53335">
    <property type="entry name" value="S-adenosyl-L-methionine-dependent methyltransferases"/>
    <property type="match status" value="1"/>
</dbReference>
<dbReference type="InterPro" id="IPR029063">
    <property type="entry name" value="SAM-dependent_MTases_sf"/>
</dbReference>
<dbReference type="Gene3D" id="2.70.160.11">
    <property type="entry name" value="Hnrnp arginine n-methyltransferase1"/>
    <property type="match status" value="1"/>
</dbReference>
<feature type="domain" description="Protein arginine N-methyltransferase" evidence="2">
    <location>
        <begin position="23"/>
        <end position="75"/>
    </location>
</feature>
<dbReference type="InterPro" id="IPR055135">
    <property type="entry name" value="PRMT_dom"/>
</dbReference>
<sequence>MTHRIDHTLSLPLELFCIPTKLQARQHKGLVGYFTIGFEVPSYPVYFSTSPQDTPTHWHQRIFFLNEPIQVQTGGSGLRLMYSLLSILINWVKNKSVIYYMVTVRARIVQDHLISRYR</sequence>
<dbReference type="Pfam" id="PF22528">
    <property type="entry name" value="PRMT_C"/>
    <property type="match status" value="1"/>
</dbReference>
<accession>A0A1X7TRG4</accession>
<dbReference type="OrthoDB" id="7848332at2759"/>
<dbReference type="EnsemblMetazoa" id="Aqu2.1.17393_001">
    <property type="protein sequence ID" value="Aqu2.1.17393_001"/>
    <property type="gene ID" value="Aqu2.1.17393"/>
</dbReference>
<name>A0A1X7TRG4_AMPQE</name>
<dbReference type="STRING" id="400682.A0A1X7TRG4"/>
<evidence type="ECO:0000313" key="3">
    <source>
        <dbReference type="EnsemblMetazoa" id="Aqu2.1.17393_001"/>
    </source>
</evidence>
<proteinExistence type="predicted"/>